<evidence type="ECO:0000313" key="3">
    <source>
        <dbReference type="Proteomes" id="UP000076128"/>
    </source>
</evidence>
<reference evidence="2 3" key="1">
    <citation type="submission" date="2015-09" db="EMBL/GenBank/DDBJ databases">
        <title>Complete genome sequence of Defluviimonas alba cai42t isolated from an oilfield in Xinjiang.</title>
        <authorList>
            <person name="Geng S."/>
            <person name="Pan X."/>
            <person name="Wu X."/>
        </authorList>
    </citation>
    <scope>NUCLEOTIDE SEQUENCE [LARGE SCALE GENOMIC DNA]</scope>
    <source>
        <strain evidence="3">cai42</strain>
    </source>
</reference>
<organism evidence="2 3">
    <name type="scientific">Frigidibacter mobilis</name>
    <dbReference type="NCBI Taxonomy" id="1335048"/>
    <lineage>
        <taxon>Bacteria</taxon>
        <taxon>Pseudomonadati</taxon>
        <taxon>Pseudomonadota</taxon>
        <taxon>Alphaproteobacteria</taxon>
        <taxon>Rhodobacterales</taxon>
        <taxon>Paracoccaceae</taxon>
        <taxon>Frigidibacter</taxon>
    </lineage>
</organism>
<protein>
    <submittedName>
        <fullName evidence="2">Uncharacterized protein</fullName>
    </submittedName>
</protein>
<keyword evidence="3" id="KW-1185">Reference proteome</keyword>
<gene>
    <name evidence="2" type="ORF">AKL17_4163</name>
</gene>
<keyword evidence="1" id="KW-0472">Membrane</keyword>
<evidence type="ECO:0000256" key="1">
    <source>
        <dbReference type="SAM" id="Phobius"/>
    </source>
</evidence>
<name>A0A159Z9A0_9RHOB</name>
<proteinExistence type="predicted"/>
<dbReference type="RefSeq" id="WP_066816860.1">
    <property type="nucleotide sequence ID" value="NZ_CP012661.1"/>
</dbReference>
<evidence type="ECO:0000313" key="2">
    <source>
        <dbReference type="EMBL" id="AMY71378.1"/>
    </source>
</evidence>
<dbReference type="AlphaFoldDB" id="A0A159Z9A0"/>
<sequence length="59" mass="6377">MKICSIMFTVGWAAALAFGWMALAAPQTEPEAQLVLHMALSALGAGLGLWAWMRIRRGC</sequence>
<dbReference type="EMBL" id="CP012661">
    <property type="protein sequence ID" value="AMY71378.1"/>
    <property type="molecule type" value="Genomic_DNA"/>
</dbReference>
<accession>A0A159Z9A0</accession>
<keyword evidence="1" id="KW-0812">Transmembrane</keyword>
<feature type="transmembrane region" description="Helical" evidence="1">
    <location>
        <begin position="34"/>
        <end position="53"/>
    </location>
</feature>
<dbReference type="KEGG" id="daa:AKL17_4163"/>
<dbReference type="Proteomes" id="UP000076128">
    <property type="component" value="Chromosome"/>
</dbReference>
<keyword evidence="1" id="KW-1133">Transmembrane helix</keyword>
<dbReference type="STRING" id="1335048.AKL17_4163"/>